<keyword evidence="7" id="KW-0067">ATP-binding</keyword>
<dbReference type="InterPro" id="IPR003594">
    <property type="entry name" value="HATPase_dom"/>
</dbReference>
<dbReference type="RefSeq" id="WP_079667810.1">
    <property type="nucleotide sequence ID" value="NZ_FUYZ01000010.1"/>
</dbReference>
<keyword evidence="12" id="KW-1185">Reference proteome</keyword>
<dbReference type="GO" id="GO:0005524">
    <property type="term" value="F:ATP binding"/>
    <property type="evidence" value="ECO:0007669"/>
    <property type="project" value="UniProtKB-KW"/>
</dbReference>
<keyword evidence="9" id="KW-0812">Transmembrane</keyword>
<dbReference type="PANTHER" id="PTHR43065:SF10">
    <property type="entry name" value="PEROXIDE STRESS-ACTIVATED HISTIDINE KINASE MAK3"/>
    <property type="match status" value="1"/>
</dbReference>
<keyword evidence="8" id="KW-0902">Two-component regulatory system</keyword>
<gene>
    <name evidence="11" type="ORF">SAMN05660477_02623</name>
</gene>
<protein>
    <recommendedName>
        <fullName evidence="2">histidine kinase</fullName>
        <ecNumber evidence="2">2.7.13.3</ecNumber>
    </recommendedName>
</protein>
<evidence type="ECO:0000259" key="10">
    <source>
        <dbReference type="PROSITE" id="PS50109"/>
    </source>
</evidence>
<dbReference type="InterPro" id="IPR003661">
    <property type="entry name" value="HisK_dim/P_dom"/>
</dbReference>
<evidence type="ECO:0000256" key="8">
    <source>
        <dbReference type="ARBA" id="ARBA00023012"/>
    </source>
</evidence>
<dbReference type="EMBL" id="FUYZ01000010">
    <property type="protein sequence ID" value="SKC04408.1"/>
    <property type="molecule type" value="Genomic_DNA"/>
</dbReference>
<feature type="transmembrane region" description="Helical" evidence="9">
    <location>
        <begin position="145"/>
        <end position="165"/>
    </location>
</feature>
<dbReference type="GO" id="GO:0000155">
    <property type="term" value="F:phosphorelay sensor kinase activity"/>
    <property type="evidence" value="ECO:0007669"/>
    <property type="project" value="InterPro"/>
</dbReference>
<dbReference type="AlphaFoldDB" id="A0A1T5G7R3"/>
<dbReference type="STRING" id="619805.SAMN05660477_02623"/>
<evidence type="ECO:0000256" key="4">
    <source>
        <dbReference type="ARBA" id="ARBA00022679"/>
    </source>
</evidence>
<evidence type="ECO:0000256" key="7">
    <source>
        <dbReference type="ARBA" id="ARBA00022840"/>
    </source>
</evidence>
<dbReference type="Proteomes" id="UP000191112">
    <property type="component" value="Unassembled WGS sequence"/>
</dbReference>
<accession>A0A1T5G7R3</accession>
<dbReference type="InterPro" id="IPR005467">
    <property type="entry name" value="His_kinase_dom"/>
</dbReference>
<dbReference type="InterPro" id="IPR004358">
    <property type="entry name" value="Sig_transdc_His_kin-like_C"/>
</dbReference>
<evidence type="ECO:0000256" key="5">
    <source>
        <dbReference type="ARBA" id="ARBA00022741"/>
    </source>
</evidence>
<keyword evidence="3" id="KW-0597">Phosphoprotein</keyword>
<evidence type="ECO:0000256" key="2">
    <source>
        <dbReference type="ARBA" id="ARBA00012438"/>
    </source>
</evidence>
<keyword evidence="9" id="KW-1133">Transmembrane helix</keyword>
<evidence type="ECO:0000256" key="6">
    <source>
        <dbReference type="ARBA" id="ARBA00022777"/>
    </source>
</evidence>
<dbReference type="SMART" id="SM00387">
    <property type="entry name" value="HATPase_c"/>
    <property type="match status" value="1"/>
</dbReference>
<proteinExistence type="predicted"/>
<keyword evidence="9" id="KW-0472">Membrane</keyword>
<dbReference type="PANTHER" id="PTHR43065">
    <property type="entry name" value="SENSOR HISTIDINE KINASE"/>
    <property type="match status" value="1"/>
</dbReference>
<dbReference type="Pfam" id="PF02518">
    <property type="entry name" value="HATPase_c"/>
    <property type="match status" value="1"/>
</dbReference>
<evidence type="ECO:0000256" key="3">
    <source>
        <dbReference type="ARBA" id="ARBA00022553"/>
    </source>
</evidence>
<feature type="domain" description="Histidine kinase" evidence="10">
    <location>
        <begin position="183"/>
        <end position="385"/>
    </location>
</feature>
<dbReference type="SUPFAM" id="SSF55874">
    <property type="entry name" value="ATPase domain of HSP90 chaperone/DNA topoisomerase II/histidine kinase"/>
    <property type="match status" value="1"/>
</dbReference>
<dbReference type="PROSITE" id="PS50109">
    <property type="entry name" value="HIS_KIN"/>
    <property type="match status" value="1"/>
</dbReference>
<keyword evidence="6 11" id="KW-0418">Kinase</keyword>
<dbReference type="PRINTS" id="PR00344">
    <property type="entry name" value="BCTRLSENSOR"/>
</dbReference>
<dbReference type="OrthoDB" id="9815750at2"/>
<sequence length="395" mass="45807">MKRLYFFSKINKWIIYTILTAVVIGIILSSSVMINYLREKETGRIKSIATAMKYMQDVNFDYRLNELSLNVINENEDIPFILTDKKGNLIESRNIPEEVRNDPARLKAVMRQMESRYPPFEIQLPEFNNQFIYYDNSELLNNLRFYPYVLALFIGGYIAFSFWFLRTLKKTDEGFVWAGLAKETAHQIGTPLSSMIGWVEIMKMEDENGMGVKELEQDVNRLKTISERFSKIGSIPDLNDLDLTETVQQNFDYLKKRISTRVEFSLQKTYEEIMIPHSRILMSWVIENLVKNAVDAMKGEGKLEILLYKKNRTIYIDVKDNGSGMTKAQARSVFKPGYSTKKRGWGLGLSLANRVVKEYHNGEIKVSQTEIGKGTTFRITMKLPKETKTLQNKIL</sequence>
<dbReference type="Gene3D" id="3.30.565.10">
    <property type="entry name" value="Histidine kinase-like ATPase, C-terminal domain"/>
    <property type="match status" value="1"/>
</dbReference>
<comment type="catalytic activity">
    <reaction evidence="1">
        <text>ATP + protein L-histidine = ADP + protein N-phospho-L-histidine.</text>
        <dbReference type="EC" id="2.7.13.3"/>
    </reaction>
</comment>
<name>A0A1T5G7R3_9FLAO</name>
<organism evidence="11 12">
    <name type="scientific">Soonwooa buanensis</name>
    <dbReference type="NCBI Taxonomy" id="619805"/>
    <lineage>
        <taxon>Bacteria</taxon>
        <taxon>Pseudomonadati</taxon>
        <taxon>Bacteroidota</taxon>
        <taxon>Flavobacteriia</taxon>
        <taxon>Flavobacteriales</taxon>
        <taxon>Weeksellaceae</taxon>
        <taxon>Chryseobacterium group</taxon>
        <taxon>Soonwooa</taxon>
    </lineage>
</organism>
<evidence type="ECO:0000313" key="12">
    <source>
        <dbReference type="Proteomes" id="UP000191112"/>
    </source>
</evidence>
<keyword evidence="5" id="KW-0547">Nucleotide-binding</keyword>
<reference evidence="11 12" key="1">
    <citation type="submission" date="2017-02" db="EMBL/GenBank/DDBJ databases">
        <authorList>
            <person name="Peterson S.W."/>
        </authorList>
    </citation>
    <scope>NUCLEOTIDE SEQUENCE [LARGE SCALE GENOMIC DNA]</scope>
    <source>
        <strain evidence="11 12">DSM 22323</strain>
    </source>
</reference>
<feature type="transmembrane region" description="Helical" evidence="9">
    <location>
        <begin position="13"/>
        <end position="37"/>
    </location>
</feature>
<dbReference type="InterPro" id="IPR036890">
    <property type="entry name" value="HATPase_C_sf"/>
</dbReference>
<dbReference type="EC" id="2.7.13.3" evidence="2"/>
<evidence type="ECO:0000256" key="1">
    <source>
        <dbReference type="ARBA" id="ARBA00000085"/>
    </source>
</evidence>
<keyword evidence="4" id="KW-0808">Transferase</keyword>
<evidence type="ECO:0000313" key="11">
    <source>
        <dbReference type="EMBL" id="SKC04408.1"/>
    </source>
</evidence>
<evidence type="ECO:0000256" key="9">
    <source>
        <dbReference type="SAM" id="Phobius"/>
    </source>
</evidence>
<dbReference type="CDD" id="cd00082">
    <property type="entry name" value="HisKA"/>
    <property type="match status" value="1"/>
</dbReference>